<dbReference type="CDD" id="cd22529">
    <property type="entry name" value="KH-II_NusA_rpt2"/>
    <property type="match status" value="1"/>
</dbReference>
<evidence type="ECO:0000259" key="9">
    <source>
        <dbReference type="PROSITE" id="PS50126"/>
    </source>
</evidence>
<dbReference type="HAMAP" id="MF_00945_B">
    <property type="entry name" value="NusA_B"/>
    <property type="match status" value="1"/>
</dbReference>
<keyword evidence="1 8" id="KW-0806">Transcription termination</keyword>
<dbReference type="FunFam" id="3.30.300.20:FF:000005">
    <property type="entry name" value="Transcription termination/antitermination protein NusA"/>
    <property type="match status" value="1"/>
</dbReference>
<evidence type="ECO:0000256" key="7">
    <source>
        <dbReference type="ARBA" id="ARBA00023163"/>
    </source>
</evidence>
<evidence type="ECO:0000256" key="8">
    <source>
        <dbReference type="HAMAP-Rule" id="MF_00945"/>
    </source>
</evidence>
<dbReference type="GO" id="GO:0000166">
    <property type="term" value="F:nucleotide binding"/>
    <property type="evidence" value="ECO:0007669"/>
    <property type="project" value="InterPro"/>
</dbReference>
<dbReference type="InterPro" id="IPR010213">
    <property type="entry name" value="TF_NusA"/>
</dbReference>
<dbReference type="GO" id="GO:0006353">
    <property type="term" value="P:DNA-templated transcription termination"/>
    <property type="evidence" value="ECO:0007669"/>
    <property type="project" value="UniProtKB-UniRule"/>
</dbReference>
<dbReference type="SUPFAM" id="SSF50249">
    <property type="entry name" value="Nucleic acid-binding proteins"/>
    <property type="match status" value="1"/>
</dbReference>
<dbReference type="InterPro" id="IPR058582">
    <property type="entry name" value="KH_NusA_2nd"/>
</dbReference>
<dbReference type="InterPro" id="IPR015946">
    <property type="entry name" value="KH_dom-like_a/b"/>
</dbReference>
<feature type="domain" description="S1 motif" evidence="9">
    <location>
        <begin position="135"/>
        <end position="200"/>
    </location>
</feature>
<dbReference type="GO" id="GO:0031564">
    <property type="term" value="P:transcription antitermination"/>
    <property type="evidence" value="ECO:0007669"/>
    <property type="project" value="UniProtKB-UniRule"/>
</dbReference>
<dbReference type="NCBIfam" id="TIGR01953">
    <property type="entry name" value="NusA"/>
    <property type="match status" value="1"/>
</dbReference>
<dbReference type="FunFam" id="3.30.300.20:FF:000002">
    <property type="entry name" value="Transcription termination/antitermination protein NusA"/>
    <property type="match status" value="1"/>
</dbReference>
<dbReference type="SUPFAM" id="SSF54814">
    <property type="entry name" value="Prokaryotic type KH domain (KH-domain type II)"/>
    <property type="match status" value="2"/>
</dbReference>
<evidence type="ECO:0000256" key="1">
    <source>
        <dbReference type="ARBA" id="ARBA00022472"/>
    </source>
</evidence>
<dbReference type="Gene3D" id="3.30.300.20">
    <property type="match status" value="2"/>
</dbReference>
<evidence type="ECO:0000313" key="11">
    <source>
        <dbReference type="Proteomes" id="UP000296153"/>
    </source>
</evidence>
<keyword evidence="2 8" id="KW-0963">Cytoplasm</keyword>
<dbReference type="RefSeq" id="WP_136130960.1">
    <property type="nucleotide sequence ID" value="NZ_PDKT01000002.1"/>
</dbReference>
<dbReference type="PROSITE" id="PS50084">
    <property type="entry name" value="KH_TYPE_1"/>
    <property type="match status" value="1"/>
</dbReference>
<dbReference type="Pfam" id="PF13184">
    <property type="entry name" value="KH_NusA_1st"/>
    <property type="match status" value="1"/>
</dbReference>
<dbReference type="GO" id="GO:0003700">
    <property type="term" value="F:DNA-binding transcription factor activity"/>
    <property type="evidence" value="ECO:0007669"/>
    <property type="project" value="InterPro"/>
</dbReference>
<keyword evidence="6 8" id="KW-0805">Transcription regulation</keyword>
<keyword evidence="5 8" id="KW-0694">RNA-binding</keyword>
<dbReference type="FunFam" id="3.30.1480.10:FF:000001">
    <property type="entry name" value="Transcription termination/antitermination protein NusA"/>
    <property type="match status" value="1"/>
</dbReference>
<gene>
    <name evidence="8 10" type="primary">nusA</name>
    <name evidence="10" type="ORF">CRV12_01805</name>
</gene>
<evidence type="ECO:0000256" key="4">
    <source>
        <dbReference type="ARBA" id="ARBA00022814"/>
    </source>
</evidence>
<dbReference type="Pfam" id="PF08529">
    <property type="entry name" value="NusA_N"/>
    <property type="match status" value="1"/>
</dbReference>
<dbReference type="InterPro" id="IPR036555">
    <property type="entry name" value="NusA_N_sf"/>
</dbReference>
<dbReference type="SMART" id="SM00316">
    <property type="entry name" value="S1"/>
    <property type="match status" value="1"/>
</dbReference>
<accession>A0A2P5T052</accession>
<evidence type="ECO:0000256" key="3">
    <source>
        <dbReference type="ARBA" id="ARBA00022737"/>
    </source>
</evidence>
<dbReference type="AlphaFoldDB" id="A0A2P5T052"/>
<reference evidence="10 11" key="1">
    <citation type="journal article" date="2018" name="Genome Biol. Evol.">
        <title>Cladogenesis and Genomic Streamlining in Extracellular Endosymbionts of Tropical Stink Bugs.</title>
        <authorList>
            <person name="Otero-Bravo A."/>
            <person name="Goffredi S."/>
            <person name="Sabree Z.L."/>
        </authorList>
    </citation>
    <scope>NUCLEOTIDE SEQUENCE [LARGE SCALE GENOMIC DNA]</scope>
    <source>
        <strain evidence="10 11">SoEE</strain>
    </source>
</reference>
<evidence type="ECO:0000256" key="5">
    <source>
        <dbReference type="ARBA" id="ARBA00022884"/>
    </source>
</evidence>
<dbReference type="InterPro" id="IPR009019">
    <property type="entry name" value="KH_sf_prok-type"/>
</dbReference>
<dbReference type="InterPro" id="IPR025249">
    <property type="entry name" value="TF_NusA_KH_1st"/>
</dbReference>
<dbReference type="PANTHER" id="PTHR22648">
    <property type="entry name" value="TRANSCRIPTION TERMINATION FACTOR NUSA"/>
    <property type="match status" value="1"/>
</dbReference>
<keyword evidence="7 8" id="KW-0804">Transcription</keyword>
<dbReference type="InterPro" id="IPR030842">
    <property type="entry name" value="TF_NusA_bacterial"/>
</dbReference>
<dbReference type="InterPro" id="IPR004087">
    <property type="entry name" value="KH_dom"/>
</dbReference>
<dbReference type="FunFam" id="1.10.150.20:FF:000015">
    <property type="entry name" value="Transcription termination/antitermination protein NusA"/>
    <property type="match status" value="1"/>
</dbReference>
<organism evidence="10 11">
    <name type="scientific">Candidatus Pantoea edessiphila</name>
    <dbReference type="NCBI Taxonomy" id="2044610"/>
    <lineage>
        <taxon>Bacteria</taxon>
        <taxon>Pseudomonadati</taxon>
        <taxon>Pseudomonadota</taxon>
        <taxon>Gammaproteobacteria</taxon>
        <taxon>Enterobacterales</taxon>
        <taxon>Erwiniaceae</taxon>
        <taxon>Pantoea</taxon>
    </lineage>
</organism>
<dbReference type="SUPFAM" id="SSF47794">
    <property type="entry name" value="Rad51 N-terminal domain-like"/>
    <property type="match status" value="2"/>
</dbReference>
<dbReference type="Proteomes" id="UP000296153">
    <property type="component" value="Unassembled WGS sequence"/>
</dbReference>
<comment type="function">
    <text evidence="8">Participates in both transcription termination and antitermination.</text>
</comment>
<dbReference type="InterPro" id="IPR013735">
    <property type="entry name" value="TF_NusA_N"/>
</dbReference>
<proteinExistence type="inferred from homology"/>
<dbReference type="InterPro" id="IPR010995">
    <property type="entry name" value="DNA_repair_Rad51/TF_NusA_a-hlx"/>
</dbReference>
<comment type="subunit">
    <text evidence="8">Monomer. Binds directly to the core enzyme of the DNA-dependent RNA polymerase and to nascent RNA.</text>
</comment>
<dbReference type="Pfam" id="PF14520">
    <property type="entry name" value="HHH_5"/>
    <property type="match status" value="1"/>
</dbReference>
<dbReference type="InterPro" id="IPR003029">
    <property type="entry name" value="S1_domain"/>
</dbReference>
<dbReference type="SUPFAM" id="SSF69705">
    <property type="entry name" value="Transcription factor NusA, N-terminal domain"/>
    <property type="match status" value="1"/>
</dbReference>
<evidence type="ECO:0000256" key="6">
    <source>
        <dbReference type="ARBA" id="ARBA00023015"/>
    </source>
</evidence>
<comment type="subcellular location">
    <subcellularLocation>
        <location evidence="8">Cytoplasm</location>
    </subcellularLocation>
</comment>
<comment type="caution">
    <text evidence="10">The sequence shown here is derived from an EMBL/GenBank/DDBJ whole genome shotgun (WGS) entry which is preliminary data.</text>
</comment>
<keyword evidence="4 8" id="KW-0889">Transcription antitermination</keyword>
<dbReference type="CDD" id="cd04455">
    <property type="entry name" value="S1_NusA"/>
    <property type="match status" value="1"/>
</dbReference>
<dbReference type="Gene3D" id="3.30.1480.10">
    <property type="entry name" value="NusA, N-terminal domain"/>
    <property type="match status" value="1"/>
</dbReference>
<comment type="similarity">
    <text evidence="8">Belongs to the NusA family.</text>
</comment>
<sequence length="495" mass="55640">MNKEILAVVEAVSNEKALPREKIFEALERALATATKKKYEQEIDVRVSIDRKSGDFDTFRRWEIVQEVLQPTREITLEAAQFENKKFNLGEYIEDQIESVTFDRITTQTAKQVIVQKVREAERAMVIDKFRAQKGEMITCTVKKINRDSISLDLGNNAEAIILREDILPRENFRPGDRIRGVLYSIRPEARGAQLFITRSKPEMLIELFRIEVPEINEEIIEIKAATRDPGSRAKIAVKTNDKRIDPIGACVGMRGARVQAVSNELGGERIDIVLWDDNPAQFVINAMAPADVTSIIVDEDKHTMDIAVETNHLAQAIGRNGQNVRLASQLSGWELNVMTIEDLQAKHQAETHEAIDIFTKHLDINRDFAITLVEKGFSSLEELAYVPVNEILEIGGLTEEIIKNLRKQAKNALITLALAKQESIGIHTPNQDLLNLQGLNRTIAFRLALKGISTLEALAEQSIDDLIDIEELSKTQAGALIMAARDICWFSNKA</sequence>
<dbReference type="NCBIfam" id="TIGR01954">
    <property type="entry name" value="nusA_Cterm_rpt"/>
    <property type="match status" value="2"/>
</dbReference>
<protein>
    <recommendedName>
        <fullName evidence="8">Transcription termination/antitermination protein NusA</fullName>
    </recommendedName>
</protein>
<dbReference type="FunFam" id="2.40.50.140:FF:000092">
    <property type="entry name" value="Transcription termination/antitermination protein NusA"/>
    <property type="match status" value="1"/>
</dbReference>
<dbReference type="InterPro" id="IPR010214">
    <property type="entry name" value="Tscrpt_termin_fac_NusA_C_rpt"/>
</dbReference>
<evidence type="ECO:0000256" key="2">
    <source>
        <dbReference type="ARBA" id="ARBA00022490"/>
    </source>
</evidence>
<keyword evidence="3 8" id="KW-0677">Repeat</keyword>
<dbReference type="GO" id="GO:0003723">
    <property type="term" value="F:RNA binding"/>
    <property type="evidence" value="ECO:0007669"/>
    <property type="project" value="UniProtKB-UniRule"/>
</dbReference>
<dbReference type="OrthoDB" id="9807233at2"/>
<dbReference type="Pfam" id="PF26594">
    <property type="entry name" value="KH_NusA_2nd"/>
    <property type="match status" value="1"/>
</dbReference>
<evidence type="ECO:0000313" key="10">
    <source>
        <dbReference type="EMBL" id="PPI87932.1"/>
    </source>
</evidence>
<dbReference type="EMBL" id="PDKT01000002">
    <property type="protein sequence ID" value="PPI87932.1"/>
    <property type="molecule type" value="Genomic_DNA"/>
</dbReference>
<dbReference type="InterPro" id="IPR012340">
    <property type="entry name" value="NA-bd_OB-fold"/>
</dbReference>
<dbReference type="Gene3D" id="1.10.150.20">
    <property type="entry name" value="5' to 3' exonuclease, C-terminal subdomain"/>
    <property type="match status" value="2"/>
</dbReference>
<dbReference type="Gene3D" id="2.40.50.140">
    <property type="entry name" value="Nucleic acid-binding proteins"/>
    <property type="match status" value="1"/>
</dbReference>
<dbReference type="PANTHER" id="PTHR22648:SF0">
    <property type="entry name" value="TRANSCRIPTION TERMINATION_ANTITERMINATION PROTEIN NUSA"/>
    <property type="match status" value="1"/>
</dbReference>
<dbReference type="SMART" id="SM00322">
    <property type="entry name" value="KH"/>
    <property type="match status" value="2"/>
</dbReference>
<dbReference type="GO" id="GO:0005829">
    <property type="term" value="C:cytosol"/>
    <property type="evidence" value="ECO:0007669"/>
    <property type="project" value="TreeGrafter"/>
</dbReference>
<dbReference type="CDD" id="cd02134">
    <property type="entry name" value="KH-II_NusA_rpt1"/>
    <property type="match status" value="1"/>
</dbReference>
<dbReference type="PROSITE" id="PS50126">
    <property type="entry name" value="S1"/>
    <property type="match status" value="1"/>
</dbReference>
<name>A0A2P5T052_9GAMM</name>